<comment type="caution">
    <text evidence="2">The sequence shown here is derived from an EMBL/GenBank/DDBJ whole genome shotgun (WGS) entry which is preliminary data.</text>
</comment>
<sequence length="79" mass="9172">MPTSDFCVPVPVTSRCTGRRREIFLNFKKNFTLLFQPISHTFCPEFFVLCPACILTVFCLETEKSPWRPKSVPVGQKRF</sequence>
<name>A0ABN9BK42_9NEOB</name>
<dbReference type="Proteomes" id="UP001162483">
    <property type="component" value="Unassembled WGS sequence"/>
</dbReference>
<proteinExistence type="predicted"/>
<evidence type="ECO:0000313" key="2">
    <source>
        <dbReference type="EMBL" id="CAI9547973.1"/>
    </source>
</evidence>
<feature type="transmembrane region" description="Helical" evidence="1">
    <location>
        <begin position="38"/>
        <end position="60"/>
    </location>
</feature>
<organism evidence="2 3">
    <name type="scientific">Staurois parvus</name>
    <dbReference type="NCBI Taxonomy" id="386267"/>
    <lineage>
        <taxon>Eukaryota</taxon>
        <taxon>Metazoa</taxon>
        <taxon>Chordata</taxon>
        <taxon>Craniata</taxon>
        <taxon>Vertebrata</taxon>
        <taxon>Euteleostomi</taxon>
        <taxon>Amphibia</taxon>
        <taxon>Batrachia</taxon>
        <taxon>Anura</taxon>
        <taxon>Neobatrachia</taxon>
        <taxon>Ranoidea</taxon>
        <taxon>Ranidae</taxon>
        <taxon>Staurois</taxon>
    </lineage>
</organism>
<evidence type="ECO:0000256" key="1">
    <source>
        <dbReference type="SAM" id="Phobius"/>
    </source>
</evidence>
<keyword evidence="3" id="KW-1185">Reference proteome</keyword>
<keyword evidence="1" id="KW-0812">Transmembrane</keyword>
<gene>
    <name evidence="2" type="ORF">SPARVUS_LOCUS3079408</name>
</gene>
<dbReference type="EMBL" id="CATNWA010004505">
    <property type="protein sequence ID" value="CAI9547973.1"/>
    <property type="molecule type" value="Genomic_DNA"/>
</dbReference>
<protein>
    <submittedName>
        <fullName evidence="2">Uncharacterized protein</fullName>
    </submittedName>
</protein>
<keyword evidence="1" id="KW-0472">Membrane</keyword>
<reference evidence="2" key="1">
    <citation type="submission" date="2023-05" db="EMBL/GenBank/DDBJ databases">
        <authorList>
            <person name="Stuckert A."/>
        </authorList>
    </citation>
    <scope>NUCLEOTIDE SEQUENCE</scope>
</reference>
<keyword evidence="1" id="KW-1133">Transmembrane helix</keyword>
<evidence type="ECO:0000313" key="3">
    <source>
        <dbReference type="Proteomes" id="UP001162483"/>
    </source>
</evidence>
<accession>A0ABN9BK42</accession>